<dbReference type="KEGG" id="cbot:ATE48_12020"/>
<keyword evidence="2" id="KW-1185">Reference proteome</keyword>
<organism evidence="1 2">
    <name type="scientific">Candidatus Viadribacter manganicus</name>
    <dbReference type="NCBI Taxonomy" id="1759059"/>
    <lineage>
        <taxon>Bacteria</taxon>
        <taxon>Pseudomonadati</taxon>
        <taxon>Pseudomonadota</taxon>
        <taxon>Alphaproteobacteria</taxon>
        <taxon>Hyphomonadales</taxon>
        <taxon>Hyphomonadaceae</taxon>
        <taxon>Candidatus Viadribacter</taxon>
    </lineage>
</organism>
<evidence type="ECO:0008006" key="3">
    <source>
        <dbReference type="Google" id="ProtNLM"/>
    </source>
</evidence>
<evidence type="ECO:0000313" key="1">
    <source>
        <dbReference type="EMBL" id="ANP46590.1"/>
    </source>
</evidence>
<dbReference type="Proteomes" id="UP000092498">
    <property type="component" value="Chromosome"/>
</dbReference>
<dbReference type="OrthoDB" id="9791827at2"/>
<dbReference type="AlphaFoldDB" id="A0A1B1AJ92"/>
<accession>A0A1B1AJ92</accession>
<reference evidence="1 2" key="1">
    <citation type="submission" date="2015-11" db="EMBL/GenBank/DDBJ databases">
        <title>Whole-Genome Sequence of Candidatus Oderbacter manganicum from the National Park Lower Oder Valley, Germany.</title>
        <authorList>
            <person name="Braun B."/>
            <person name="Liere K."/>
            <person name="Szewzyk U."/>
        </authorList>
    </citation>
    <scope>NUCLEOTIDE SEQUENCE [LARGE SCALE GENOMIC DNA]</scope>
    <source>
        <strain evidence="1 2">OTSz_A_272</strain>
    </source>
</reference>
<dbReference type="STRING" id="1759059.ATE48_12020"/>
<protein>
    <recommendedName>
        <fullName evidence="3">Teichuronopeptide biosynthesis TupA-like protein</fullName>
    </recommendedName>
</protein>
<dbReference type="InParanoid" id="A0A1B1AJ92"/>
<dbReference type="Pfam" id="PF14305">
    <property type="entry name" value="ATPgrasp_TupA"/>
    <property type="match status" value="1"/>
</dbReference>
<dbReference type="InterPro" id="IPR029465">
    <property type="entry name" value="ATPgrasp_TupA"/>
</dbReference>
<gene>
    <name evidence="1" type="ORF">ATE48_12020</name>
</gene>
<dbReference type="RefSeq" id="WP_066771844.1">
    <property type="nucleotide sequence ID" value="NZ_CP013244.1"/>
</dbReference>
<sequence>MAVRRLKWATKLAYLELLRRVPDAVAVNVDYFRVFGRFPNLANPQLFSEKMQHLKLLDHDPRTPSLVDKVRVKDFVADKLGKQWLIPTLWHGEHLTEDILRDLPKPAVVKANHSSAQVKFITANSNLSSVAREANGWLNYDHHVVHREWAYGSVKRELLVEPFIGEDQAPDDYKFWVFDGAVRFIQVDHGRFGNHTRQFYSPSWGRLEFKMNYPDTPANVPAPRHLSHMIAAASKLAEGFRFVRVDLYDTPQRPLFGEMTFSPEAGLCRFEPAAFDLELGESWSYPESSDATAQLKSFADAFRLRPSK</sequence>
<evidence type="ECO:0000313" key="2">
    <source>
        <dbReference type="Proteomes" id="UP000092498"/>
    </source>
</evidence>
<dbReference type="EMBL" id="CP013244">
    <property type="protein sequence ID" value="ANP46590.1"/>
    <property type="molecule type" value="Genomic_DNA"/>
</dbReference>
<proteinExistence type="predicted"/>
<name>A0A1B1AJ92_9PROT</name>